<dbReference type="Pfam" id="PF00583">
    <property type="entry name" value="Acetyltransf_1"/>
    <property type="match status" value="1"/>
</dbReference>
<accession>A0ABV8GA00</accession>
<keyword evidence="2 4" id="KW-0012">Acyltransferase</keyword>
<dbReference type="EC" id="2.3.-.-" evidence="4"/>
<name>A0ABV8GA00_9ACTN</name>
<dbReference type="InterPro" id="IPR016181">
    <property type="entry name" value="Acyl_CoA_acyltransferase"/>
</dbReference>
<dbReference type="SUPFAM" id="SSF55729">
    <property type="entry name" value="Acyl-CoA N-acyltransferases (Nat)"/>
    <property type="match status" value="1"/>
</dbReference>
<comment type="caution">
    <text evidence="4">The sequence shown here is derived from an EMBL/GenBank/DDBJ whole genome shotgun (WGS) entry which is preliminary data.</text>
</comment>
<dbReference type="PROSITE" id="PS51186">
    <property type="entry name" value="GNAT"/>
    <property type="match status" value="1"/>
</dbReference>
<evidence type="ECO:0000256" key="2">
    <source>
        <dbReference type="ARBA" id="ARBA00023315"/>
    </source>
</evidence>
<protein>
    <submittedName>
        <fullName evidence="4">GNAT family N-acetyltransferase</fullName>
        <ecNumber evidence="4">2.3.-.-</ecNumber>
    </submittedName>
</protein>
<dbReference type="Proteomes" id="UP001595851">
    <property type="component" value="Unassembled WGS sequence"/>
</dbReference>
<dbReference type="Gene3D" id="3.40.630.30">
    <property type="match status" value="1"/>
</dbReference>
<keyword evidence="5" id="KW-1185">Reference proteome</keyword>
<dbReference type="EMBL" id="JBHSBI010000010">
    <property type="protein sequence ID" value="MFC4009684.1"/>
    <property type="molecule type" value="Genomic_DNA"/>
</dbReference>
<evidence type="ECO:0000313" key="5">
    <source>
        <dbReference type="Proteomes" id="UP001595851"/>
    </source>
</evidence>
<dbReference type="InterPro" id="IPR000182">
    <property type="entry name" value="GNAT_dom"/>
</dbReference>
<reference evidence="5" key="1">
    <citation type="journal article" date="2019" name="Int. J. Syst. Evol. Microbiol.">
        <title>The Global Catalogue of Microorganisms (GCM) 10K type strain sequencing project: providing services to taxonomists for standard genome sequencing and annotation.</title>
        <authorList>
            <consortium name="The Broad Institute Genomics Platform"/>
            <consortium name="The Broad Institute Genome Sequencing Center for Infectious Disease"/>
            <person name="Wu L."/>
            <person name="Ma J."/>
        </authorList>
    </citation>
    <scope>NUCLEOTIDE SEQUENCE [LARGE SCALE GENOMIC DNA]</scope>
    <source>
        <strain evidence="5">TBRC 1276</strain>
    </source>
</reference>
<dbReference type="CDD" id="cd04301">
    <property type="entry name" value="NAT_SF"/>
    <property type="match status" value="1"/>
</dbReference>
<proteinExistence type="predicted"/>
<sequence length="195" mass="21001">MSTELTWPDTPDEATRAAVHRIFHAVVALGGAVGYLNPPTREETDPWLEETLRNVRDKDARLALAVVDGSVQGMGLWRRGPAPIFTHSAELGKIMAHPEARGLGLGRLVVTALIDSARAAGIEMLTLGVRGNNHGAIELYESLGFREWGRLPNVIEVGTRRFDDVRMFVDLGRPAGVVLHGSAPGGPGWSPARTA</sequence>
<organism evidence="4 5">
    <name type="scientific">Nonomuraea purpurea</name>
    <dbReference type="NCBI Taxonomy" id="1849276"/>
    <lineage>
        <taxon>Bacteria</taxon>
        <taxon>Bacillati</taxon>
        <taxon>Actinomycetota</taxon>
        <taxon>Actinomycetes</taxon>
        <taxon>Streptosporangiales</taxon>
        <taxon>Streptosporangiaceae</taxon>
        <taxon>Nonomuraea</taxon>
    </lineage>
</organism>
<evidence type="ECO:0000313" key="4">
    <source>
        <dbReference type="EMBL" id="MFC4009684.1"/>
    </source>
</evidence>
<dbReference type="PANTHER" id="PTHR43877">
    <property type="entry name" value="AMINOALKYLPHOSPHONATE N-ACETYLTRANSFERASE-RELATED-RELATED"/>
    <property type="match status" value="1"/>
</dbReference>
<dbReference type="InterPro" id="IPR050832">
    <property type="entry name" value="Bact_Acetyltransf"/>
</dbReference>
<feature type="domain" description="N-acetyltransferase" evidence="3">
    <location>
        <begin position="13"/>
        <end position="172"/>
    </location>
</feature>
<evidence type="ECO:0000259" key="3">
    <source>
        <dbReference type="PROSITE" id="PS51186"/>
    </source>
</evidence>
<gene>
    <name evidence="4" type="ORF">ACFOY2_20825</name>
</gene>
<keyword evidence="1 4" id="KW-0808">Transferase</keyword>
<dbReference type="GO" id="GO:0016746">
    <property type="term" value="F:acyltransferase activity"/>
    <property type="evidence" value="ECO:0007669"/>
    <property type="project" value="UniProtKB-KW"/>
</dbReference>
<dbReference type="RefSeq" id="WP_379529715.1">
    <property type="nucleotide sequence ID" value="NZ_JBHSBI010000010.1"/>
</dbReference>
<evidence type="ECO:0000256" key="1">
    <source>
        <dbReference type="ARBA" id="ARBA00022679"/>
    </source>
</evidence>